<gene>
    <name evidence="1" type="ORF">LX64_00498</name>
</gene>
<dbReference type="OrthoDB" id="7055505at2"/>
<proteinExistence type="predicted"/>
<dbReference type="Pfam" id="PF18950">
    <property type="entry name" value="DUF5694"/>
    <property type="match status" value="1"/>
</dbReference>
<evidence type="ECO:0008006" key="3">
    <source>
        <dbReference type="Google" id="ProtNLM"/>
    </source>
</evidence>
<dbReference type="InterPro" id="IPR043749">
    <property type="entry name" value="DUF5694"/>
</dbReference>
<accession>A0A327R2N7</accession>
<dbReference type="AlphaFoldDB" id="A0A327R2N7"/>
<evidence type="ECO:0000313" key="2">
    <source>
        <dbReference type="Proteomes" id="UP000249547"/>
    </source>
</evidence>
<dbReference type="EMBL" id="QLLL01000001">
    <property type="protein sequence ID" value="RAJ10891.1"/>
    <property type="molecule type" value="Genomic_DNA"/>
</dbReference>
<evidence type="ECO:0000313" key="1">
    <source>
        <dbReference type="EMBL" id="RAJ10891.1"/>
    </source>
</evidence>
<reference evidence="1 2" key="1">
    <citation type="submission" date="2018-06" db="EMBL/GenBank/DDBJ databases">
        <title>Genomic Encyclopedia of Archaeal and Bacterial Type Strains, Phase II (KMG-II): from individual species to whole genera.</title>
        <authorList>
            <person name="Goeker M."/>
        </authorList>
    </citation>
    <scope>NUCLEOTIDE SEQUENCE [LARGE SCALE GENOMIC DNA]</scope>
    <source>
        <strain evidence="1 2">DSM 23857</strain>
    </source>
</reference>
<keyword evidence="2" id="KW-1185">Reference proteome</keyword>
<name>A0A327R2N7_9BACT</name>
<dbReference type="RefSeq" id="WP_111596010.1">
    <property type="nucleotide sequence ID" value="NZ_QLLL01000001.1"/>
</dbReference>
<organism evidence="1 2">
    <name type="scientific">Chitinophaga skermanii</name>
    <dbReference type="NCBI Taxonomy" id="331697"/>
    <lineage>
        <taxon>Bacteria</taxon>
        <taxon>Pseudomonadati</taxon>
        <taxon>Bacteroidota</taxon>
        <taxon>Chitinophagia</taxon>
        <taxon>Chitinophagales</taxon>
        <taxon>Chitinophagaceae</taxon>
        <taxon>Chitinophaga</taxon>
    </lineage>
</organism>
<protein>
    <recommendedName>
        <fullName evidence="3">TraB family protein</fullName>
    </recommendedName>
</protein>
<comment type="caution">
    <text evidence="1">The sequence shown here is derived from an EMBL/GenBank/DDBJ whole genome shotgun (WGS) entry which is preliminary data.</text>
</comment>
<dbReference type="Proteomes" id="UP000249547">
    <property type="component" value="Unassembled WGS sequence"/>
</dbReference>
<sequence length="278" mass="31976">MRKIFTLLLLCTAVLGYGQQKINVILIGTYHFNNPGFDQNKVIERNILEEKNQQSLESISDKIVKKYKPSKVFVEYPFDENEELNQLFSLYKAGKPIVNVDTLKNNFLKRFYSENEIFQFGFRIAKKANNDSIYAMDYDNVPMYFNKIKSKVDSLANFTYEDFMKTNMALADATNKIVGSSKLEHVFRGLNSAAYYKINLGSYIWPINLINKDHDFFGSDLVAAWYKRNLIMYSNIQRATTEKDATIVILAGAGHASIMASFIQHDARFNLISIDKVL</sequence>